<dbReference type="Proteomes" id="UP000501991">
    <property type="component" value="Chromosome"/>
</dbReference>
<dbReference type="InterPro" id="IPR000620">
    <property type="entry name" value="EamA_dom"/>
</dbReference>
<evidence type="ECO:0000313" key="3">
    <source>
        <dbReference type="EMBL" id="QID19752.1"/>
    </source>
</evidence>
<dbReference type="KEGG" id="azq:G3580_07260"/>
<feature type="transmembrane region" description="Helical" evidence="1">
    <location>
        <begin position="113"/>
        <end position="131"/>
    </location>
</feature>
<feature type="transmembrane region" description="Helical" evidence="1">
    <location>
        <begin position="137"/>
        <end position="157"/>
    </location>
</feature>
<dbReference type="AlphaFoldDB" id="A0A6C1B7K8"/>
<keyword evidence="1" id="KW-0812">Transmembrane</keyword>
<feature type="transmembrane region" description="Helical" evidence="1">
    <location>
        <begin position="88"/>
        <end position="106"/>
    </location>
</feature>
<protein>
    <submittedName>
        <fullName evidence="3">DMT family transporter</fullName>
    </submittedName>
</protein>
<feature type="transmembrane region" description="Helical" evidence="1">
    <location>
        <begin position="196"/>
        <end position="216"/>
    </location>
</feature>
<proteinExistence type="predicted"/>
<name>A0A6C1B7K8_9RHOO</name>
<dbReference type="Pfam" id="PF00892">
    <property type="entry name" value="EamA"/>
    <property type="match status" value="2"/>
</dbReference>
<keyword evidence="1" id="KW-0472">Membrane</keyword>
<evidence type="ECO:0000259" key="2">
    <source>
        <dbReference type="Pfam" id="PF00892"/>
    </source>
</evidence>
<dbReference type="SUPFAM" id="SSF103481">
    <property type="entry name" value="Multidrug resistance efflux transporter EmrE"/>
    <property type="match status" value="2"/>
</dbReference>
<feature type="transmembrane region" description="Helical" evidence="1">
    <location>
        <begin position="228"/>
        <end position="247"/>
    </location>
</feature>
<feature type="transmembrane region" description="Helical" evidence="1">
    <location>
        <begin position="27"/>
        <end position="46"/>
    </location>
</feature>
<sequence length="285" mass="30600">MLVTAVLFFVLLDSTSKHLSRHWSVSLLVWVRYSVHLLLMSALLMPRMGRRLVSTRRPALQIVRAGCLLITSWFIVAALQRMPLAETTAILFSAPLLVTVLARLVLHEHVAPLRWAAVVLGFVGVLLVARPTGDVDLTGLALALCGAGGFAGYQVLTRLLSPTERPLTLLFYTALVGTVCMSVALPWIWAGPLPDARALMQMTSMGVFGGIGHFLLIQAFRLAPASTLSPVLYVQLAWATLLGWLFFDQLPGPIGAVGIIVIGIAGVMTALAARPGANAPLPAQR</sequence>
<organism evidence="3 4">
    <name type="scientific">Nitrogeniibacter mangrovi</name>
    <dbReference type="NCBI Taxonomy" id="2016596"/>
    <lineage>
        <taxon>Bacteria</taxon>
        <taxon>Pseudomonadati</taxon>
        <taxon>Pseudomonadota</taxon>
        <taxon>Betaproteobacteria</taxon>
        <taxon>Rhodocyclales</taxon>
        <taxon>Zoogloeaceae</taxon>
        <taxon>Nitrogeniibacter</taxon>
    </lineage>
</organism>
<dbReference type="PANTHER" id="PTHR22911">
    <property type="entry name" value="ACYL-MALONYL CONDENSING ENZYME-RELATED"/>
    <property type="match status" value="1"/>
</dbReference>
<dbReference type="InterPro" id="IPR037185">
    <property type="entry name" value="EmrE-like"/>
</dbReference>
<dbReference type="EMBL" id="CP048836">
    <property type="protein sequence ID" value="QID19752.1"/>
    <property type="molecule type" value="Genomic_DNA"/>
</dbReference>
<gene>
    <name evidence="3" type="ORF">G3580_07260</name>
</gene>
<keyword evidence="4" id="KW-1185">Reference proteome</keyword>
<dbReference type="PANTHER" id="PTHR22911:SF103">
    <property type="entry name" value="BLR2811 PROTEIN"/>
    <property type="match status" value="1"/>
</dbReference>
<dbReference type="Gene3D" id="1.10.3730.20">
    <property type="match status" value="1"/>
</dbReference>
<feature type="transmembrane region" description="Helical" evidence="1">
    <location>
        <begin position="169"/>
        <end position="190"/>
    </location>
</feature>
<feature type="domain" description="EamA" evidence="2">
    <location>
        <begin position="138"/>
        <end position="266"/>
    </location>
</feature>
<evidence type="ECO:0000313" key="4">
    <source>
        <dbReference type="Proteomes" id="UP000501991"/>
    </source>
</evidence>
<feature type="transmembrane region" description="Helical" evidence="1">
    <location>
        <begin position="253"/>
        <end position="273"/>
    </location>
</feature>
<keyword evidence="1" id="KW-1133">Transmembrane helix</keyword>
<evidence type="ECO:0000256" key="1">
    <source>
        <dbReference type="SAM" id="Phobius"/>
    </source>
</evidence>
<reference evidence="3 4" key="1">
    <citation type="submission" date="2020-02" db="EMBL/GenBank/DDBJ databases">
        <title>Nitrogenibacter mangrovi gen. nov., sp. nov. isolated from mangrove sediment, a denitrifying betaproteobacterium.</title>
        <authorList>
            <person name="Liao H."/>
            <person name="Tian Y."/>
        </authorList>
    </citation>
    <scope>NUCLEOTIDE SEQUENCE [LARGE SCALE GENOMIC DNA]</scope>
    <source>
        <strain evidence="3 4">M9-3-2</strain>
    </source>
</reference>
<accession>A0A6C1B7K8</accession>
<feature type="transmembrane region" description="Helical" evidence="1">
    <location>
        <begin position="58"/>
        <end position="76"/>
    </location>
</feature>
<feature type="domain" description="EamA" evidence="2">
    <location>
        <begin position="2"/>
        <end position="129"/>
    </location>
</feature>
<dbReference type="GO" id="GO:0016020">
    <property type="term" value="C:membrane"/>
    <property type="evidence" value="ECO:0007669"/>
    <property type="project" value="InterPro"/>
</dbReference>